<keyword evidence="2" id="KW-1133">Transmembrane helix</keyword>
<dbReference type="AlphaFoldDB" id="A0A5J4STC4"/>
<evidence type="ECO:0000313" key="3">
    <source>
        <dbReference type="EMBL" id="KAA6348661.1"/>
    </source>
</evidence>
<keyword evidence="1" id="KW-0175">Coiled coil</keyword>
<protein>
    <submittedName>
        <fullName evidence="3">Uncharacterized protein</fullName>
    </submittedName>
</protein>
<feature type="coiled-coil region" evidence="1">
    <location>
        <begin position="51"/>
        <end position="78"/>
    </location>
</feature>
<dbReference type="EMBL" id="SNRY01000063">
    <property type="protein sequence ID" value="KAA6348661.1"/>
    <property type="molecule type" value="Genomic_DNA"/>
</dbReference>
<organism evidence="3">
    <name type="scientific">termite gut metagenome</name>
    <dbReference type="NCBI Taxonomy" id="433724"/>
    <lineage>
        <taxon>unclassified sequences</taxon>
        <taxon>metagenomes</taxon>
        <taxon>organismal metagenomes</taxon>
    </lineage>
</organism>
<comment type="caution">
    <text evidence="3">The sequence shown here is derived from an EMBL/GenBank/DDBJ whole genome shotgun (WGS) entry which is preliminary data.</text>
</comment>
<feature type="transmembrane region" description="Helical" evidence="2">
    <location>
        <begin position="12"/>
        <end position="33"/>
    </location>
</feature>
<name>A0A5J4STC4_9ZZZZ</name>
<sequence length="220" mass="25297">MDAVISYLLEWLPTATIAIIAIGIICFVCWKAFEYHTGIQKTKEKVDNLPCEANKNVLDEVKKELKYLEKTVQSTNDIVTDIAKWIMRTDNNMINTLVKKQSPLKILPIGYLLLDKSNAKNAVDKYIDFLIGELEKENPQAPYDVEDKALTVLVKNTSHELFSEIKSFLYNSPETIKLIDPDTKDEKEIKLSMQIITKLMSIYLRDKYLELHPEIGNEKT</sequence>
<accession>A0A5J4STC4</accession>
<evidence type="ECO:0000256" key="2">
    <source>
        <dbReference type="SAM" id="Phobius"/>
    </source>
</evidence>
<reference evidence="3" key="1">
    <citation type="submission" date="2019-03" db="EMBL/GenBank/DDBJ databases">
        <title>Single cell metagenomics reveals metabolic interactions within the superorganism composed of flagellate Streblomastix strix and complex community of Bacteroidetes bacteria on its surface.</title>
        <authorList>
            <person name="Treitli S.C."/>
            <person name="Kolisko M."/>
            <person name="Husnik F."/>
            <person name="Keeling P."/>
            <person name="Hampl V."/>
        </authorList>
    </citation>
    <scope>NUCLEOTIDE SEQUENCE</scope>
    <source>
        <strain evidence="3">STM</strain>
    </source>
</reference>
<proteinExistence type="predicted"/>
<gene>
    <name evidence="3" type="ORF">EZS27_003894</name>
</gene>
<keyword evidence="2" id="KW-0472">Membrane</keyword>
<evidence type="ECO:0000256" key="1">
    <source>
        <dbReference type="SAM" id="Coils"/>
    </source>
</evidence>
<keyword evidence="2" id="KW-0812">Transmembrane</keyword>